<dbReference type="GO" id="GO:0015036">
    <property type="term" value="F:disulfide oxidoreductase activity"/>
    <property type="evidence" value="ECO:0007669"/>
    <property type="project" value="InterPro"/>
</dbReference>
<evidence type="ECO:0000256" key="1">
    <source>
        <dbReference type="ARBA" id="ARBA00004196"/>
    </source>
</evidence>
<name>A0A4Q8XQV8_RHILE</name>
<organism evidence="7 8">
    <name type="scientific">Rhizobium leguminosarum</name>
    <dbReference type="NCBI Taxonomy" id="384"/>
    <lineage>
        <taxon>Bacteria</taxon>
        <taxon>Pseudomonadati</taxon>
        <taxon>Pseudomonadota</taxon>
        <taxon>Alphaproteobacteria</taxon>
        <taxon>Hyphomicrobiales</taxon>
        <taxon>Rhizobiaceae</taxon>
        <taxon>Rhizobium/Agrobacterium group</taxon>
        <taxon>Rhizobium</taxon>
    </lineage>
</organism>
<evidence type="ECO:0000256" key="5">
    <source>
        <dbReference type="ARBA" id="ARBA00023284"/>
    </source>
</evidence>
<dbReference type="InterPro" id="IPR017937">
    <property type="entry name" value="Thioredoxin_CS"/>
</dbReference>
<proteinExistence type="inferred from homology"/>
<evidence type="ECO:0000259" key="6">
    <source>
        <dbReference type="PROSITE" id="PS51352"/>
    </source>
</evidence>
<evidence type="ECO:0000313" key="7">
    <source>
        <dbReference type="EMBL" id="TAX66289.1"/>
    </source>
</evidence>
<geneLocation type="plasmid" evidence="7">
    <name>pSM145A_Rh05</name>
</geneLocation>
<dbReference type="Proteomes" id="UP000293652">
    <property type="component" value="Unassembled WGS sequence"/>
</dbReference>
<protein>
    <submittedName>
        <fullName evidence="7">DsbE family thiol:disulfide interchange protein</fullName>
    </submittedName>
</protein>
<keyword evidence="3" id="KW-0201">Cytochrome c-type biogenesis</keyword>
<dbReference type="PANTHER" id="PTHR42852:SF6">
    <property type="entry name" value="THIOL:DISULFIDE INTERCHANGE PROTEIN DSBE"/>
    <property type="match status" value="1"/>
</dbReference>
<comment type="subcellular location">
    <subcellularLocation>
        <location evidence="1">Cell envelope</location>
    </subcellularLocation>
</comment>
<dbReference type="GO" id="GO:0030288">
    <property type="term" value="C:outer membrane-bounded periplasmic space"/>
    <property type="evidence" value="ECO:0007669"/>
    <property type="project" value="InterPro"/>
</dbReference>
<gene>
    <name evidence="7" type="ORF">ELI03_32715</name>
</gene>
<dbReference type="NCBIfam" id="TIGR00385">
    <property type="entry name" value="dsbE"/>
    <property type="match status" value="1"/>
</dbReference>
<dbReference type="InterPro" id="IPR004799">
    <property type="entry name" value="Periplasmic_diS_OxRdtase_DsbE"/>
</dbReference>
<dbReference type="InterPro" id="IPR050553">
    <property type="entry name" value="Thioredoxin_ResA/DsbE_sf"/>
</dbReference>
<keyword evidence="4" id="KW-1015">Disulfide bond</keyword>
<dbReference type="SUPFAM" id="SSF52833">
    <property type="entry name" value="Thioredoxin-like"/>
    <property type="match status" value="1"/>
</dbReference>
<dbReference type="RefSeq" id="WP_130679531.1">
    <property type="nucleotide sequence ID" value="NZ_SIOG01000001.1"/>
</dbReference>
<dbReference type="PROSITE" id="PS00194">
    <property type="entry name" value="THIOREDOXIN_1"/>
    <property type="match status" value="1"/>
</dbReference>
<sequence length="145" mass="15726">MAGRRHPAVDLAPLAGLQAPSLNDQRLDGHIAVVNIFASWCVPCRLEHPALMELAKDPRIKLVGINYKDAPEKAAAFLQENGNPLAAIGIDTTGRSSIDWGVYGVPETFVIDRTGRIVLRHVGPIDEKSLTMDILPVLEENIAAE</sequence>
<dbReference type="Gene3D" id="3.40.30.10">
    <property type="entry name" value="Glutaredoxin"/>
    <property type="match status" value="1"/>
</dbReference>
<comment type="caution">
    <text evidence="7">The sequence shown here is derived from an EMBL/GenBank/DDBJ whole genome shotgun (WGS) entry which is preliminary data.</text>
</comment>
<reference evidence="7 8" key="1">
    <citation type="submission" date="2019-02" db="EMBL/GenBank/DDBJ databases">
        <title>The genomic architecture of introgression among sibling species of bacteria.</title>
        <authorList>
            <person name="Cavassim M.I.A."/>
            <person name="Moeskjaer S."/>
            <person name="Moslemi C."/>
            <person name="Fields B."/>
            <person name="Bachmann A."/>
            <person name="Vilhjalmsson B."/>
            <person name="Schierup M.H."/>
            <person name="Young J.P.W."/>
            <person name="Andersen S.U."/>
        </authorList>
    </citation>
    <scope>NUCLEOTIDE SEQUENCE [LARGE SCALE GENOMIC DNA]</scope>
    <source>
        <strain evidence="7 8">SM145A</strain>
        <plasmid evidence="7">pSM145A_Rh05</plasmid>
    </source>
</reference>
<dbReference type="PROSITE" id="PS51352">
    <property type="entry name" value="THIOREDOXIN_2"/>
    <property type="match status" value="1"/>
</dbReference>
<dbReference type="InterPro" id="IPR036249">
    <property type="entry name" value="Thioredoxin-like_sf"/>
</dbReference>
<accession>A0A4Q8XQV8</accession>
<dbReference type="Pfam" id="PF08534">
    <property type="entry name" value="Redoxin"/>
    <property type="match status" value="1"/>
</dbReference>
<dbReference type="InterPro" id="IPR013740">
    <property type="entry name" value="Redoxin"/>
</dbReference>
<dbReference type="InterPro" id="IPR013766">
    <property type="entry name" value="Thioredoxin_domain"/>
</dbReference>
<evidence type="ECO:0000256" key="4">
    <source>
        <dbReference type="ARBA" id="ARBA00023157"/>
    </source>
</evidence>
<dbReference type="CDD" id="cd03010">
    <property type="entry name" value="TlpA_like_DsbE"/>
    <property type="match status" value="1"/>
</dbReference>
<evidence type="ECO:0000313" key="8">
    <source>
        <dbReference type="Proteomes" id="UP000293652"/>
    </source>
</evidence>
<evidence type="ECO:0000256" key="3">
    <source>
        <dbReference type="ARBA" id="ARBA00022748"/>
    </source>
</evidence>
<evidence type="ECO:0000256" key="2">
    <source>
        <dbReference type="ARBA" id="ARBA00007758"/>
    </source>
</evidence>
<dbReference type="EMBL" id="SIPC01000005">
    <property type="protein sequence ID" value="TAX66289.1"/>
    <property type="molecule type" value="Genomic_DNA"/>
</dbReference>
<dbReference type="GO" id="GO:0017004">
    <property type="term" value="P:cytochrome complex assembly"/>
    <property type="evidence" value="ECO:0007669"/>
    <property type="project" value="UniProtKB-KW"/>
</dbReference>
<comment type="similarity">
    <text evidence="2">Belongs to the thioredoxin family. DsbE subfamily.</text>
</comment>
<feature type="domain" description="Thioredoxin" evidence="6">
    <location>
        <begin position="1"/>
        <end position="143"/>
    </location>
</feature>
<keyword evidence="7" id="KW-0614">Plasmid</keyword>
<dbReference type="PANTHER" id="PTHR42852">
    <property type="entry name" value="THIOL:DISULFIDE INTERCHANGE PROTEIN DSBE"/>
    <property type="match status" value="1"/>
</dbReference>
<keyword evidence="5" id="KW-0676">Redox-active center</keyword>
<dbReference type="AlphaFoldDB" id="A0A4Q8XQV8"/>